<dbReference type="InterPro" id="IPR001611">
    <property type="entry name" value="Leu-rich_rpt"/>
</dbReference>
<accession>A0AAD5GAE5</accession>
<dbReference type="GO" id="GO:0006952">
    <property type="term" value="P:defense response"/>
    <property type="evidence" value="ECO:0007669"/>
    <property type="project" value="UniProtKB-ARBA"/>
</dbReference>
<name>A0AAD5GAE5_AMBAR</name>
<dbReference type="InterPro" id="IPR050216">
    <property type="entry name" value="LRR_domain-containing"/>
</dbReference>
<dbReference type="PANTHER" id="PTHR48051">
    <property type="match status" value="1"/>
</dbReference>
<organism evidence="3 4">
    <name type="scientific">Ambrosia artemisiifolia</name>
    <name type="common">Common ragweed</name>
    <dbReference type="NCBI Taxonomy" id="4212"/>
    <lineage>
        <taxon>Eukaryota</taxon>
        <taxon>Viridiplantae</taxon>
        <taxon>Streptophyta</taxon>
        <taxon>Embryophyta</taxon>
        <taxon>Tracheophyta</taxon>
        <taxon>Spermatophyta</taxon>
        <taxon>Magnoliopsida</taxon>
        <taxon>eudicotyledons</taxon>
        <taxon>Gunneridae</taxon>
        <taxon>Pentapetalae</taxon>
        <taxon>asterids</taxon>
        <taxon>campanulids</taxon>
        <taxon>Asterales</taxon>
        <taxon>Asteraceae</taxon>
        <taxon>Asteroideae</taxon>
        <taxon>Heliantheae alliance</taxon>
        <taxon>Heliantheae</taxon>
        <taxon>Ambrosia</taxon>
    </lineage>
</organism>
<gene>
    <name evidence="3" type="ORF">M8C21_024979</name>
</gene>
<dbReference type="Pfam" id="PF13855">
    <property type="entry name" value="LRR_8"/>
    <property type="match status" value="3"/>
</dbReference>
<keyword evidence="2" id="KW-0677">Repeat</keyword>
<keyword evidence="4" id="KW-1185">Reference proteome</keyword>
<protein>
    <recommendedName>
        <fullName evidence="5">Plant intracellular Ras-group-related LRR protein 6</fullName>
    </recommendedName>
</protein>
<dbReference type="Gene3D" id="3.80.10.10">
    <property type="entry name" value="Ribonuclease Inhibitor"/>
    <property type="match status" value="4"/>
</dbReference>
<dbReference type="Pfam" id="PF00560">
    <property type="entry name" value="LRR_1"/>
    <property type="match status" value="1"/>
</dbReference>
<dbReference type="GO" id="GO:0051707">
    <property type="term" value="P:response to other organism"/>
    <property type="evidence" value="ECO:0007669"/>
    <property type="project" value="UniProtKB-ARBA"/>
</dbReference>
<dbReference type="SUPFAM" id="SSF52058">
    <property type="entry name" value="L domain-like"/>
    <property type="match status" value="2"/>
</dbReference>
<dbReference type="FunFam" id="3.80.10.10:FF:000116">
    <property type="entry name" value="Leucine-rich repeat-containing protein 40"/>
    <property type="match status" value="1"/>
</dbReference>
<dbReference type="InterPro" id="IPR003591">
    <property type="entry name" value="Leu-rich_rpt_typical-subtyp"/>
</dbReference>
<reference evidence="3" key="1">
    <citation type="submission" date="2022-06" db="EMBL/GenBank/DDBJ databases">
        <title>Uncovering the hologenomic basis of an extraordinary plant invasion.</title>
        <authorList>
            <person name="Bieker V.C."/>
            <person name="Martin M.D."/>
            <person name="Gilbert T."/>
            <person name="Hodgins K."/>
            <person name="Battlay P."/>
            <person name="Petersen B."/>
            <person name="Wilson J."/>
        </authorList>
    </citation>
    <scope>NUCLEOTIDE SEQUENCE</scope>
    <source>
        <strain evidence="3">AA19_3_7</strain>
        <tissue evidence="3">Leaf</tissue>
    </source>
</reference>
<dbReference type="SMART" id="SM00364">
    <property type="entry name" value="LRR_BAC"/>
    <property type="match status" value="8"/>
</dbReference>
<keyword evidence="1" id="KW-0433">Leucine-rich repeat</keyword>
<dbReference type="AlphaFoldDB" id="A0AAD5GAE5"/>
<sequence>MDRMLKAARASGSLNLSNRSLKEVPDEVYKSLDAVGEGENWWEAVELQKLILAHNDIQLLKEDIRNLPLLSVLNVSHNKLSNLPTAIGELKSLKALDVSNNLLCEIPEEVGSATALIKFDCSSNQIKDLPCSLGNCLDLSDLKASNNRLTSLPEDLGNCSKMSKLDVEGNKLTTLSEKLVASWTSLTELNAGNFLRCNSITGDAAKNTLGDIPESIGSLSRLIRLDLHQNRIASIPSSIKGCSLLAEFYMGNNFLTSLPTEIGELMNLGSFDLHSNKLKEYPVEACKLKLSVLDLSNNTLSGLPPEIGKHPFMVIVSYIMRRLMTTLRKLVLTGNPIRTLRSSLVTGPTPALLRFLRSRLPAEEESGPSESKENIIARASRLSLGSKELCLGGHGLSDVPPQVWETSDITKVDLSRNSIEDLPVQLSSCASFETLILSRNKIKEWPSAILESLQNLVCLKLDNNPLRQIPSDGFQAVSKLQILDLSGNAGCLPENPAFSVLMQLQELYLRRMQISEIRADIISLPKLRILDMSQNSLQLVPEGFKNATSLQELRLSDNNISTLPPELGLLEPSLQVLQLDGNPLRSIRRTILDRGTKAILAYLKDKLPY</sequence>
<evidence type="ECO:0008006" key="5">
    <source>
        <dbReference type="Google" id="ProtNLM"/>
    </source>
</evidence>
<proteinExistence type="predicted"/>
<evidence type="ECO:0000256" key="2">
    <source>
        <dbReference type="ARBA" id="ARBA00022737"/>
    </source>
</evidence>
<dbReference type="PRINTS" id="PR00019">
    <property type="entry name" value="LEURICHRPT"/>
</dbReference>
<dbReference type="Proteomes" id="UP001206925">
    <property type="component" value="Unassembled WGS sequence"/>
</dbReference>
<evidence type="ECO:0000313" key="4">
    <source>
        <dbReference type="Proteomes" id="UP001206925"/>
    </source>
</evidence>
<dbReference type="SMART" id="SM00369">
    <property type="entry name" value="LRR_TYP"/>
    <property type="match status" value="14"/>
</dbReference>
<comment type="caution">
    <text evidence="3">The sequence shown here is derived from an EMBL/GenBank/DDBJ whole genome shotgun (WGS) entry which is preliminary data.</text>
</comment>
<dbReference type="InterPro" id="IPR032675">
    <property type="entry name" value="LRR_dom_sf"/>
</dbReference>
<dbReference type="PANTHER" id="PTHR48051:SF1">
    <property type="entry name" value="RAS SUPPRESSOR PROTEIN 1"/>
    <property type="match status" value="1"/>
</dbReference>
<dbReference type="GO" id="GO:0005737">
    <property type="term" value="C:cytoplasm"/>
    <property type="evidence" value="ECO:0007669"/>
    <property type="project" value="TreeGrafter"/>
</dbReference>
<dbReference type="PROSITE" id="PS51450">
    <property type="entry name" value="LRR"/>
    <property type="match status" value="3"/>
</dbReference>
<evidence type="ECO:0000256" key="1">
    <source>
        <dbReference type="ARBA" id="ARBA00022614"/>
    </source>
</evidence>
<evidence type="ECO:0000313" key="3">
    <source>
        <dbReference type="EMBL" id="KAI7732988.1"/>
    </source>
</evidence>
<dbReference type="EMBL" id="JAMZMK010010099">
    <property type="protein sequence ID" value="KAI7732988.1"/>
    <property type="molecule type" value="Genomic_DNA"/>
</dbReference>